<feature type="region of interest" description="Disordered" evidence="10">
    <location>
        <begin position="347"/>
        <end position="427"/>
    </location>
</feature>
<accession>A0A8J7TED9</accession>
<dbReference type="SUPFAM" id="SSF46785">
    <property type="entry name" value="Winged helix' DNA-binding domain"/>
    <property type="match status" value="1"/>
</dbReference>
<keyword evidence="5 9" id="KW-0539">Nucleus</keyword>
<keyword evidence="2" id="KW-0805">Transcription regulation</keyword>
<protein>
    <recommendedName>
        <fullName evidence="7">Forkhead box protein G1</fullName>
    </recommendedName>
    <alternativeName>
        <fullName evidence="8">Forkhead box protein N3</fullName>
    </alternativeName>
</protein>
<dbReference type="InterPro" id="IPR030456">
    <property type="entry name" value="TF_fork_head_CS_2"/>
</dbReference>
<dbReference type="Pfam" id="PF00250">
    <property type="entry name" value="Forkhead"/>
    <property type="match status" value="1"/>
</dbReference>
<dbReference type="InterPro" id="IPR036390">
    <property type="entry name" value="WH_DNA-bd_sf"/>
</dbReference>
<evidence type="ECO:0000313" key="12">
    <source>
        <dbReference type="EMBL" id="MBN3320178.1"/>
    </source>
</evidence>
<dbReference type="AlphaFoldDB" id="A0A8J7TED9"/>
<comment type="function">
    <text evidence="6">Acts as a transcriptional repressor. May be involved in DNA damage-inducible cell cycle arrests (checkpoints).</text>
</comment>
<evidence type="ECO:0000259" key="11">
    <source>
        <dbReference type="PROSITE" id="PS50039"/>
    </source>
</evidence>
<dbReference type="Gene3D" id="1.10.10.10">
    <property type="entry name" value="Winged helix-like DNA-binding domain superfamily/Winged helix DNA-binding domain"/>
    <property type="match status" value="1"/>
</dbReference>
<keyword evidence="13" id="KW-1185">Reference proteome</keyword>
<dbReference type="InterPro" id="IPR047119">
    <property type="entry name" value="FOXN2/3-like"/>
</dbReference>
<comment type="subcellular location">
    <subcellularLocation>
        <location evidence="1 9">Nucleus</location>
    </subcellularLocation>
</comment>
<gene>
    <name evidence="12" type="primary">Foxn2</name>
    <name evidence="12" type="ORF">GTO95_0016783</name>
</gene>
<dbReference type="PROSITE" id="PS00657">
    <property type="entry name" value="FORK_HEAD_1"/>
    <property type="match status" value="1"/>
</dbReference>
<dbReference type="PANTHER" id="PTHR13962">
    <property type="entry name" value="FORKHEAD BOX PROTEIN N3-LIKE PROTEIN-RELATED"/>
    <property type="match status" value="1"/>
</dbReference>
<keyword evidence="4" id="KW-0804">Transcription</keyword>
<evidence type="ECO:0000256" key="2">
    <source>
        <dbReference type="ARBA" id="ARBA00023015"/>
    </source>
</evidence>
<dbReference type="CDD" id="cd20059">
    <property type="entry name" value="FH_FOXN3"/>
    <property type="match status" value="1"/>
</dbReference>
<sequence length="463" mass="49889">MGPIIGMTPDKKAETPGLQERAGLRPAPCGTGTLPEAESAASPRATSLDRGPGDDEELTNLNWLHENLLQNFTLGSEAQPSVSPLFDIEGDGVPPPSFSSSSSSSSLAGREKDSLKSKPPYSFSLLIYMAIEQSPNKCLPVKEIYSWILEHFPYFSSAPTGWKNSVRHNLSLNKCFRKVERSLGKANGKGSLWCVDPEYRPNLIQALKKQHFPSAHAFCTPPASPPSASSPPRHLIPQDQSCSLKESDIDAATAMMLLNSAPEQHRMECKAFVTVAIKDAFESDGLIDGERSHAPCLCLFAAGRAVQDRPMDLSRPEVAVVSSDPKEDHNYSASFQRCVSRCSTSSLSSLDEGYQPASQARRAGSEGFHSDEDSDLAEEPEEVQGRLGDSGYGASQRSGGGGGSAPRPRAKGPPGKKARREAKPEIDEELKEAAGSLLHLAGIRTCLDASRRTAKSKSRKSKK</sequence>
<feature type="non-terminal residue" evidence="12">
    <location>
        <position position="1"/>
    </location>
</feature>
<evidence type="ECO:0000256" key="9">
    <source>
        <dbReference type="PROSITE-ProRule" id="PRU00089"/>
    </source>
</evidence>
<dbReference type="EMBL" id="JAAWVO010051054">
    <property type="protein sequence ID" value="MBN3320178.1"/>
    <property type="molecule type" value="Genomic_DNA"/>
</dbReference>
<evidence type="ECO:0000256" key="1">
    <source>
        <dbReference type="ARBA" id="ARBA00004123"/>
    </source>
</evidence>
<dbReference type="PRINTS" id="PR00053">
    <property type="entry name" value="FORKHEAD"/>
</dbReference>
<evidence type="ECO:0000256" key="8">
    <source>
        <dbReference type="ARBA" id="ARBA00034870"/>
    </source>
</evidence>
<name>A0A8J7TED9_ATRSP</name>
<dbReference type="SMART" id="SM00339">
    <property type="entry name" value="FH"/>
    <property type="match status" value="1"/>
</dbReference>
<organism evidence="12 13">
    <name type="scientific">Atractosteus spatula</name>
    <name type="common">Alligator gar</name>
    <name type="synonym">Lepisosteus spatula</name>
    <dbReference type="NCBI Taxonomy" id="7917"/>
    <lineage>
        <taxon>Eukaryota</taxon>
        <taxon>Metazoa</taxon>
        <taxon>Chordata</taxon>
        <taxon>Craniata</taxon>
        <taxon>Vertebrata</taxon>
        <taxon>Euteleostomi</taxon>
        <taxon>Actinopterygii</taxon>
        <taxon>Neopterygii</taxon>
        <taxon>Holostei</taxon>
        <taxon>Semionotiformes</taxon>
        <taxon>Lepisosteidae</taxon>
        <taxon>Atractosteus</taxon>
    </lineage>
</organism>
<evidence type="ECO:0000313" key="13">
    <source>
        <dbReference type="Proteomes" id="UP000736164"/>
    </source>
</evidence>
<feature type="compositionally biased region" description="Acidic residues" evidence="10">
    <location>
        <begin position="372"/>
        <end position="382"/>
    </location>
</feature>
<dbReference type="GO" id="GO:0005634">
    <property type="term" value="C:nucleus"/>
    <property type="evidence" value="ECO:0007669"/>
    <property type="project" value="UniProtKB-SubCell"/>
</dbReference>
<evidence type="ECO:0000256" key="5">
    <source>
        <dbReference type="ARBA" id="ARBA00023242"/>
    </source>
</evidence>
<comment type="caution">
    <text evidence="12">The sequence shown here is derived from an EMBL/GenBank/DDBJ whole genome shotgun (WGS) entry which is preliminary data.</text>
</comment>
<dbReference type="GO" id="GO:0000987">
    <property type="term" value="F:cis-regulatory region sequence-specific DNA binding"/>
    <property type="evidence" value="ECO:0007669"/>
    <property type="project" value="TreeGrafter"/>
</dbReference>
<dbReference type="Proteomes" id="UP000736164">
    <property type="component" value="Unassembled WGS sequence"/>
</dbReference>
<feature type="DNA-binding region" description="Fork-head" evidence="9">
    <location>
        <begin position="118"/>
        <end position="205"/>
    </location>
</feature>
<dbReference type="InterPro" id="IPR001766">
    <property type="entry name" value="Fork_head_dom"/>
</dbReference>
<evidence type="ECO:0000256" key="7">
    <source>
        <dbReference type="ARBA" id="ARBA00034868"/>
    </source>
</evidence>
<dbReference type="GO" id="GO:0003700">
    <property type="term" value="F:DNA-binding transcription factor activity"/>
    <property type="evidence" value="ECO:0007669"/>
    <property type="project" value="InterPro"/>
</dbReference>
<feature type="region of interest" description="Disordered" evidence="10">
    <location>
        <begin position="83"/>
        <end position="117"/>
    </location>
</feature>
<keyword evidence="3 9" id="KW-0238">DNA-binding</keyword>
<evidence type="ECO:0000256" key="4">
    <source>
        <dbReference type="ARBA" id="ARBA00023163"/>
    </source>
</evidence>
<evidence type="ECO:0000256" key="10">
    <source>
        <dbReference type="SAM" id="MobiDB-lite"/>
    </source>
</evidence>
<feature type="domain" description="Fork-head" evidence="11">
    <location>
        <begin position="118"/>
        <end position="205"/>
    </location>
</feature>
<evidence type="ECO:0000256" key="3">
    <source>
        <dbReference type="ARBA" id="ARBA00023125"/>
    </source>
</evidence>
<feature type="non-terminal residue" evidence="12">
    <location>
        <position position="463"/>
    </location>
</feature>
<dbReference type="PROSITE" id="PS00658">
    <property type="entry name" value="FORK_HEAD_2"/>
    <property type="match status" value="1"/>
</dbReference>
<reference evidence="12" key="1">
    <citation type="journal article" date="2021" name="Cell">
        <title>Tracing the genetic footprints of vertebrate landing in non-teleost ray-finned fishes.</title>
        <authorList>
            <person name="Bi X."/>
            <person name="Wang K."/>
            <person name="Yang L."/>
            <person name="Pan H."/>
            <person name="Jiang H."/>
            <person name="Wei Q."/>
            <person name="Fang M."/>
            <person name="Yu H."/>
            <person name="Zhu C."/>
            <person name="Cai Y."/>
            <person name="He Y."/>
            <person name="Gan X."/>
            <person name="Zeng H."/>
            <person name="Yu D."/>
            <person name="Zhu Y."/>
            <person name="Jiang H."/>
            <person name="Qiu Q."/>
            <person name="Yang H."/>
            <person name="Zhang Y.E."/>
            <person name="Wang W."/>
            <person name="Zhu M."/>
            <person name="He S."/>
            <person name="Zhang G."/>
        </authorList>
    </citation>
    <scope>NUCLEOTIDE SEQUENCE</scope>
    <source>
        <strain evidence="12">Allg_001</strain>
    </source>
</reference>
<dbReference type="InterPro" id="IPR036388">
    <property type="entry name" value="WH-like_DNA-bd_sf"/>
</dbReference>
<dbReference type="InterPro" id="IPR047404">
    <property type="entry name" value="FH_FOXN3"/>
</dbReference>
<feature type="region of interest" description="Disordered" evidence="10">
    <location>
        <begin position="1"/>
        <end position="59"/>
    </location>
</feature>
<dbReference type="InterPro" id="IPR018122">
    <property type="entry name" value="TF_fork_head_CS_1"/>
</dbReference>
<dbReference type="PROSITE" id="PS50039">
    <property type="entry name" value="FORK_HEAD_3"/>
    <property type="match status" value="1"/>
</dbReference>
<feature type="compositionally biased region" description="Basic residues" evidence="10">
    <location>
        <begin position="408"/>
        <end position="420"/>
    </location>
</feature>
<evidence type="ECO:0000256" key="6">
    <source>
        <dbReference type="ARBA" id="ARBA00034657"/>
    </source>
</evidence>
<dbReference type="FunFam" id="1.10.10.10:FF:000135">
    <property type="entry name" value="forkhead box protein G1"/>
    <property type="match status" value="1"/>
</dbReference>
<proteinExistence type="predicted"/>
<dbReference type="PANTHER" id="PTHR13962:SF19">
    <property type="entry name" value="FORKHEAD BOX PROTEIN N2"/>
    <property type="match status" value="1"/>
</dbReference>